<dbReference type="PANTHER" id="PTHR43081:SF17">
    <property type="entry name" value="BLL5647 PROTEIN"/>
    <property type="match status" value="1"/>
</dbReference>
<feature type="transmembrane region" description="Helical" evidence="7">
    <location>
        <begin position="230"/>
        <end position="250"/>
    </location>
</feature>
<reference evidence="10 11" key="1">
    <citation type="journal article" date="2016" name="Genome Announc.">
        <title>Complete Genome and Plasmid Sequences for Rhodococcus fascians D188 and Draft Sequences for Rhodococcus Isolates PBTS 1 and PBTS 2.</title>
        <authorList>
            <person name="Stamler R.A."/>
            <person name="Vereecke D."/>
            <person name="Zhang Y."/>
            <person name="Schilkey F."/>
            <person name="Devitt N."/>
            <person name="Randall J.J."/>
        </authorList>
    </citation>
    <scope>NUCLEOTIDE SEQUENCE [LARGE SCALE GENOMIC DNA]</scope>
    <source>
        <strain evidence="10 11">PBTS2</strain>
    </source>
</reference>
<gene>
    <name evidence="10" type="primary">cyaA</name>
    <name evidence="10" type="ORF">A3Q41_02458</name>
</gene>
<feature type="transmembrane region" description="Helical" evidence="7">
    <location>
        <begin position="16"/>
        <end position="40"/>
    </location>
</feature>
<dbReference type="PANTHER" id="PTHR43081">
    <property type="entry name" value="ADENYLATE CYCLASE, TERMINAL-DIFFERENTIATION SPECIFIC-RELATED"/>
    <property type="match status" value="1"/>
</dbReference>
<sequence>MIAALRSALARTPMRLYAAGMVSANAIGAVIVFVLARFILPLPVGSEEILFCSGGHSAGCAPDRNYLAFFVYLPVAIGIGIALGLRVARPLVEWLHTGGTPSDETTIAVIRLPLRQLGVHVLLWALGVAVFVGVNASAGAALSIIVAIAVSFGGLATCSLGYLVAERTLRPITAAVMEVSEVTDAAALGVKLRVVLIWVLSTAIPILGLGLIGLGRLIDTVIPPDVDLSPAMVSLSAIALVVGFGGMFLVGRSVSDPLQQVSSAMQRVEAGATDTRVDVYDASEIGRLQNGFNKMVVGLDERERLRSLFGRHVGHDVAQRALASAPRLGGENRTVAVLFIDLVGSTALAERESAATVVDLLNRFFAVVVEHGERNGGFVNKFEGDAALLIFGAPVDHPDPATAALRTARTLAAALRADGGFEIGIGVTYGPVIAGNIGAESRFEYTVIGDTVNQAARLTDLAKDDPDTDVLTSSTVLEHATSDERQLWESGRSVTLRGRSTPTVLAAPILRGEQASTR</sequence>
<dbReference type="GO" id="GO:0035556">
    <property type="term" value="P:intracellular signal transduction"/>
    <property type="evidence" value="ECO:0007669"/>
    <property type="project" value="InterPro"/>
</dbReference>
<dbReference type="Pfam" id="PF00672">
    <property type="entry name" value="HAMP"/>
    <property type="match status" value="1"/>
</dbReference>
<dbReference type="InterPro" id="IPR029787">
    <property type="entry name" value="Nucleotide_cyclase"/>
</dbReference>
<dbReference type="Proteomes" id="UP000076038">
    <property type="component" value="Chromosome"/>
</dbReference>
<dbReference type="PATRIC" id="fig|1653479.3.peg.2488"/>
<dbReference type="InterPro" id="IPR003660">
    <property type="entry name" value="HAMP_dom"/>
</dbReference>
<dbReference type="PROSITE" id="PS50885">
    <property type="entry name" value="HAMP"/>
    <property type="match status" value="1"/>
</dbReference>
<dbReference type="InterPro" id="IPR050697">
    <property type="entry name" value="Adenylyl/Guanylyl_Cyclase_3/4"/>
</dbReference>
<evidence type="ECO:0000313" key="10">
    <source>
        <dbReference type="EMBL" id="AMY23757.1"/>
    </source>
</evidence>
<keyword evidence="6 7" id="KW-0472">Membrane</keyword>
<evidence type="ECO:0000256" key="5">
    <source>
        <dbReference type="ARBA" id="ARBA00022989"/>
    </source>
</evidence>
<comment type="subcellular location">
    <subcellularLocation>
        <location evidence="1">Cell membrane</location>
        <topology evidence="1">Multi-pass membrane protein</topology>
    </subcellularLocation>
</comment>
<dbReference type="GO" id="GO:0004016">
    <property type="term" value="F:adenylate cyclase activity"/>
    <property type="evidence" value="ECO:0007669"/>
    <property type="project" value="UniProtKB-EC"/>
</dbReference>
<name>A0A143QMZ0_RHOFA</name>
<dbReference type="Gene3D" id="3.30.70.1230">
    <property type="entry name" value="Nucleotide cyclase"/>
    <property type="match status" value="1"/>
</dbReference>
<dbReference type="InterPro" id="IPR001054">
    <property type="entry name" value="A/G_cyclase"/>
</dbReference>
<accession>A0A143QMZ0</accession>
<evidence type="ECO:0000256" key="2">
    <source>
        <dbReference type="ARBA" id="ARBA00005381"/>
    </source>
</evidence>
<comment type="similarity">
    <text evidence="2">Belongs to the adenylyl cyclase class-3 family.</text>
</comment>
<dbReference type="SUPFAM" id="SSF158472">
    <property type="entry name" value="HAMP domain-like"/>
    <property type="match status" value="1"/>
</dbReference>
<dbReference type="SUPFAM" id="SSF55073">
    <property type="entry name" value="Nucleotide cyclase"/>
    <property type="match status" value="1"/>
</dbReference>
<dbReference type="Gene3D" id="6.10.340.10">
    <property type="match status" value="1"/>
</dbReference>
<evidence type="ECO:0000256" key="7">
    <source>
        <dbReference type="SAM" id="Phobius"/>
    </source>
</evidence>
<dbReference type="Pfam" id="PF00211">
    <property type="entry name" value="Guanylate_cyc"/>
    <property type="match status" value="1"/>
</dbReference>
<keyword evidence="11" id="KW-1185">Reference proteome</keyword>
<dbReference type="EMBL" id="CP015220">
    <property type="protein sequence ID" value="AMY23757.1"/>
    <property type="molecule type" value="Genomic_DNA"/>
</dbReference>
<evidence type="ECO:0000259" key="9">
    <source>
        <dbReference type="PROSITE" id="PS50885"/>
    </source>
</evidence>
<protein>
    <submittedName>
        <fullName evidence="10">Adenylate cyclase 1</fullName>
        <ecNumber evidence="10">4.6.1.1</ecNumber>
    </submittedName>
</protein>
<dbReference type="AlphaFoldDB" id="A0A143QMZ0"/>
<feature type="transmembrane region" description="Helical" evidence="7">
    <location>
        <begin position="195"/>
        <end position="218"/>
    </location>
</feature>
<dbReference type="GO" id="GO:0006171">
    <property type="term" value="P:cAMP biosynthetic process"/>
    <property type="evidence" value="ECO:0007669"/>
    <property type="project" value="TreeGrafter"/>
</dbReference>
<keyword evidence="10" id="KW-0456">Lyase</keyword>
<evidence type="ECO:0000256" key="6">
    <source>
        <dbReference type="ARBA" id="ARBA00023136"/>
    </source>
</evidence>
<feature type="transmembrane region" description="Helical" evidence="7">
    <location>
        <begin position="66"/>
        <end position="85"/>
    </location>
</feature>
<dbReference type="GO" id="GO:0005886">
    <property type="term" value="C:plasma membrane"/>
    <property type="evidence" value="ECO:0007669"/>
    <property type="project" value="UniProtKB-SubCell"/>
</dbReference>
<feature type="transmembrane region" description="Helical" evidence="7">
    <location>
        <begin position="140"/>
        <end position="165"/>
    </location>
</feature>
<dbReference type="EC" id="4.6.1.1" evidence="10"/>
<dbReference type="KEGG" id="rhs:A3Q41_02458"/>
<dbReference type="PROSITE" id="PS50125">
    <property type="entry name" value="GUANYLATE_CYCLASE_2"/>
    <property type="match status" value="1"/>
</dbReference>
<dbReference type="CDD" id="cd06225">
    <property type="entry name" value="HAMP"/>
    <property type="match status" value="1"/>
</dbReference>
<proteinExistence type="inferred from homology"/>
<dbReference type="SMART" id="SM00304">
    <property type="entry name" value="HAMP"/>
    <property type="match status" value="1"/>
</dbReference>
<dbReference type="CDD" id="cd07302">
    <property type="entry name" value="CHD"/>
    <property type="match status" value="1"/>
</dbReference>
<evidence type="ECO:0000256" key="3">
    <source>
        <dbReference type="ARBA" id="ARBA00022475"/>
    </source>
</evidence>
<keyword evidence="5 7" id="KW-1133">Transmembrane helix</keyword>
<keyword evidence="4 7" id="KW-0812">Transmembrane</keyword>
<evidence type="ECO:0000256" key="4">
    <source>
        <dbReference type="ARBA" id="ARBA00022692"/>
    </source>
</evidence>
<dbReference type="RefSeq" id="WP_063216609.1">
    <property type="nucleotide sequence ID" value="NZ_CP015220.1"/>
</dbReference>
<feature type="domain" description="Guanylate cyclase" evidence="8">
    <location>
        <begin position="336"/>
        <end position="459"/>
    </location>
</feature>
<reference evidence="11" key="2">
    <citation type="submission" date="2016-04" db="EMBL/GenBank/DDBJ databases">
        <title>Complete Genome and Plasmid Sequences for Rhodococcus fascians D188 and Draft Sequences for Rhodococcus spp. Isolates PBTS 1 and PBTS 2.</title>
        <authorList>
            <person name="Stamer R."/>
            <person name="Vereecke D."/>
            <person name="Zhang Y."/>
            <person name="Schilkey F."/>
            <person name="Devitt N."/>
            <person name="Randall J."/>
        </authorList>
    </citation>
    <scope>NUCLEOTIDE SEQUENCE [LARGE SCALE GENOMIC DNA]</scope>
    <source>
        <strain evidence="11">PBTS2</strain>
    </source>
</reference>
<evidence type="ECO:0000259" key="8">
    <source>
        <dbReference type="PROSITE" id="PS50125"/>
    </source>
</evidence>
<evidence type="ECO:0000313" key="11">
    <source>
        <dbReference type="Proteomes" id="UP000076038"/>
    </source>
</evidence>
<dbReference type="SMART" id="SM00044">
    <property type="entry name" value="CYCc"/>
    <property type="match status" value="1"/>
</dbReference>
<feature type="transmembrane region" description="Helical" evidence="7">
    <location>
        <begin position="117"/>
        <end position="134"/>
    </location>
</feature>
<feature type="domain" description="HAMP" evidence="9">
    <location>
        <begin position="252"/>
        <end position="304"/>
    </location>
</feature>
<organism evidence="10 11">
    <name type="scientific">Rhodococcoides fascians</name>
    <name type="common">Rhodococcus fascians</name>
    <dbReference type="NCBI Taxonomy" id="1828"/>
    <lineage>
        <taxon>Bacteria</taxon>
        <taxon>Bacillati</taxon>
        <taxon>Actinomycetota</taxon>
        <taxon>Actinomycetes</taxon>
        <taxon>Mycobacteriales</taxon>
        <taxon>Nocardiaceae</taxon>
        <taxon>Rhodococcoides</taxon>
    </lineage>
</organism>
<keyword evidence="3" id="KW-1003">Cell membrane</keyword>
<evidence type="ECO:0000256" key="1">
    <source>
        <dbReference type="ARBA" id="ARBA00004651"/>
    </source>
</evidence>
<dbReference type="OrthoDB" id="368920at2"/>